<organism evidence="2 3">
    <name type="scientific">[Clostridium] leptum DSM 753</name>
    <dbReference type="NCBI Taxonomy" id="428125"/>
    <lineage>
        <taxon>Bacteria</taxon>
        <taxon>Bacillati</taxon>
        <taxon>Bacillota</taxon>
        <taxon>Clostridia</taxon>
        <taxon>Eubacteriales</taxon>
        <taxon>Oscillospiraceae</taxon>
        <taxon>Oscillospiraceae incertae sedis</taxon>
    </lineage>
</organism>
<evidence type="ECO:0000256" key="1">
    <source>
        <dbReference type="SAM" id="MobiDB-lite"/>
    </source>
</evidence>
<evidence type="ECO:0000313" key="3">
    <source>
        <dbReference type="Proteomes" id="UP000003490"/>
    </source>
</evidence>
<comment type="caution">
    <text evidence="2">The sequence shown here is derived from an EMBL/GenBank/DDBJ whole genome shotgun (WGS) entry which is preliminary data.</text>
</comment>
<gene>
    <name evidence="2" type="ORF">CLOLEP_03845</name>
</gene>
<sequence length="75" mass="8747">MQRTVYGFPVRGGADGKLRKKIRGELYHSGLRGAKGTKRQRNEERRGKRFSKIPADRRSVTAFSKCRRSRLWRLA</sequence>
<dbReference type="Proteomes" id="UP000003490">
    <property type="component" value="Unassembled WGS sequence"/>
</dbReference>
<reference evidence="2 3" key="2">
    <citation type="submission" date="2007-08" db="EMBL/GenBank/DDBJ databases">
        <authorList>
            <person name="Fulton L."/>
            <person name="Clifton S."/>
            <person name="Fulton B."/>
            <person name="Xu J."/>
            <person name="Minx P."/>
            <person name="Pepin K.H."/>
            <person name="Johnson M."/>
            <person name="Thiruvilangam P."/>
            <person name="Bhonagiri V."/>
            <person name="Nash W.E."/>
            <person name="Wang C."/>
            <person name="Mardis E.R."/>
            <person name="Wilson R.K."/>
        </authorList>
    </citation>
    <scope>NUCLEOTIDE SEQUENCE [LARGE SCALE GENOMIC DNA]</scope>
    <source>
        <strain evidence="2 3">DSM 753</strain>
    </source>
</reference>
<reference evidence="2 3" key="1">
    <citation type="submission" date="2007-08" db="EMBL/GenBank/DDBJ databases">
        <title>Draft genome sequence of Clostridium leptum (DSM 753).</title>
        <authorList>
            <person name="Sudarsanam P."/>
            <person name="Ley R."/>
            <person name="Guruge J."/>
            <person name="Turnbaugh P.J."/>
            <person name="Mahowald M."/>
            <person name="Liep D."/>
            <person name="Gordon J."/>
        </authorList>
    </citation>
    <scope>NUCLEOTIDE SEQUENCE [LARGE SCALE GENOMIC DNA]</scope>
    <source>
        <strain evidence="2 3">DSM 753</strain>
    </source>
</reference>
<dbReference type="HOGENOM" id="CLU_2664625_0_0_9"/>
<accession>A7VZ16</accession>
<protein>
    <submittedName>
        <fullName evidence="2">Uncharacterized protein</fullName>
    </submittedName>
</protein>
<name>A7VZ16_9FIRM</name>
<dbReference type="EMBL" id="ABCB02000021">
    <property type="protein sequence ID" value="EDO59794.1"/>
    <property type="molecule type" value="Genomic_DNA"/>
</dbReference>
<dbReference type="AlphaFoldDB" id="A7VZ16"/>
<proteinExistence type="predicted"/>
<evidence type="ECO:0000313" key="2">
    <source>
        <dbReference type="EMBL" id="EDO59794.1"/>
    </source>
</evidence>
<feature type="region of interest" description="Disordered" evidence="1">
    <location>
        <begin position="33"/>
        <end position="52"/>
    </location>
</feature>